<dbReference type="AlphaFoldDB" id="A0A3S5FH56"/>
<feature type="region of interest" description="Disordered" evidence="1">
    <location>
        <begin position="1"/>
        <end position="129"/>
    </location>
</feature>
<feature type="compositionally biased region" description="Basic and acidic residues" evidence="1">
    <location>
        <begin position="109"/>
        <end position="124"/>
    </location>
</feature>
<feature type="non-terminal residue" evidence="2">
    <location>
        <position position="1"/>
    </location>
</feature>
<feature type="compositionally biased region" description="Basic and acidic residues" evidence="1">
    <location>
        <begin position="1"/>
        <end position="11"/>
    </location>
</feature>
<feature type="region of interest" description="Disordered" evidence="1">
    <location>
        <begin position="145"/>
        <end position="183"/>
    </location>
</feature>
<evidence type="ECO:0000313" key="2">
    <source>
        <dbReference type="EMBL" id="VEL42383.1"/>
    </source>
</evidence>
<reference evidence="2" key="1">
    <citation type="submission" date="2018-11" db="EMBL/GenBank/DDBJ databases">
        <authorList>
            <consortium name="Pathogen Informatics"/>
        </authorList>
    </citation>
    <scope>NUCLEOTIDE SEQUENCE</scope>
</reference>
<protein>
    <submittedName>
        <fullName evidence="2">Uncharacterized protein</fullName>
    </submittedName>
</protein>
<dbReference type="Proteomes" id="UP000784294">
    <property type="component" value="Unassembled WGS sequence"/>
</dbReference>
<gene>
    <name evidence="2" type="ORF">PXEA_LOCUS35823</name>
</gene>
<comment type="caution">
    <text evidence="2">The sequence shown here is derived from an EMBL/GenBank/DDBJ whole genome shotgun (WGS) entry which is preliminary data.</text>
</comment>
<evidence type="ECO:0000256" key="1">
    <source>
        <dbReference type="SAM" id="MobiDB-lite"/>
    </source>
</evidence>
<organism evidence="2 3">
    <name type="scientific">Protopolystoma xenopodis</name>
    <dbReference type="NCBI Taxonomy" id="117903"/>
    <lineage>
        <taxon>Eukaryota</taxon>
        <taxon>Metazoa</taxon>
        <taxon>Spiralia</taxon>
        <taxon>Lophotrochozoa</taxon>
        <taxon>Platyhelminthes</taxon>
        <taxon>Monogenea</taxon>
        <taxon>Polyopisthocotylea</taxon>
        <taxon>Polystomatidea</taxon>
        <taxon>Polystomatidae</taxon>
        <taxon>Protopolystoma</taxon>
    </lineage>
</organism>
<proteinExistence type="predicted"/>
<sequence>DAEPDAARTDQRPGAGQTKATRRRQLVSAPSPAPPIVMTSISDDPETLGASSLRPASSITTAPVGRSRSRLDSVGSVVKVVRANSAGPTGPTGPSRQERPPCTSLSRQTDSRPGRISDRPERPPFRSNSAARCSACLYLQQSWRQSQPLPGAPSPPADGVDVAGSSGCLAHRDHRRVSDGPATVRPATSFAQFQPDEFNDAPFWSHCSRSEEVGRS</sequence>
<keyword evidence="3" id="KW-1185">Reference proteome</keyword>
<name>A0A3S5FH56_9PLAT</name>
<evidence type="ECO:0000313" key="3">
    <source>
        <dbReference type="Proteomes" id="UP000784294"/>
    </source>
</evidence>
<accession>A0A3S5FH56</accession>
<dbReference type="EMBL" id="CAAALY010274143">
    <property type="protein sequence ID" value="VEL42383.1"/>
    <property type="molecule type" value="Genomic_DNA"/>
</dbReference>